<sequence>MSVRVIFWGLFSLFVLTLINPRIVNAGDADVTIQSSDGVLFRLHRKYLEANTSAFPGPDAGPIRSDRPEDVVYVTEPADILEILFEFVYPRRHPTLEGIKAEILLPLAEAVEKYEVFSAVTTCDVQLKLCMLTHPAEVLSHAVKHDRPYVNEAALCLARTPRPLNEILGILTPTAQIPWVNHLLSLLWTHGVLKPFIRFVTVRLGEQYSSMKLMDCGRISMIERSRLNTRNIILAQAVPLYESSGLPIWKESRQSYN</sequence>
<accession>A0A067SFG4</accession>
<dbReference type="InterPro" id="IPR011333">
    <property type="entry name" value="SKP1/BTB/POZ_sf"/>
</dbReference>
<evidence type="ECO:0000256" key="1">
    <source>
        <dbReference type="SAM" id="SignalP"/>
    </source>
</evidence>
<dbReference type="SUPFAM" id="SSF54695">
    <property type="entry name" value="POZ domain"/>
    <property type="match status" value="1"/>
</dbReference>
<reference evidence="3" key="1">
    <citation type="journal article" date="2014" name="Proc. Natl. Acad. Sci. U.S.A.">
        <title>Extensive sampling of basidiomycete genomes demonstrates inadequacy of the white-rot/brown-rot paradigm for wood decay fungi.</title>
        <authorList>
            <person name="Riley R."/>
            <person name="Salamov A.A."/>
            <person name="Brown D.W."/>
            <person name="Nagy L.G."/>
            <person name="Floudas D."/>
            <person name="Held B.W."/>
            <person name="Levasseur A."/>
            <person name="Lombard V."/>
            <person name="Morin E."/>
            <person name="Otillar R."/>
            <person name="Lindquist E.A."/>
            <person name="Sun H."/>
            <person name="LaButti K.M."/>
            <person name="Schmutz J."/>
            <person name="Jabbour D."/>
            <person name="Luo H."/>
            <person name="Baker S.E."/>
            <person name="Pisabarro A.G."/>
            <person name="Walton J.D."/>
            <person name="Blanchette R.A."/>
            <person name="Henrissat B."/>
            <person name="Martin F."/>
            <person name="Cullen D."/>
            <person name="Hibbett D.S."/>
            <person name="Grigoriev I.V."/>
        </authorList>
    </citation>
    <scope>NUCLEOTIDE SEQUENCE [LARGE SCALE GENOMIC DNA]</scope>
    <source>
        <strain evidence="3">CBS 339.88</strain>
    </source>
</reference>
<name>A0A067SFG4_GALM3</name>
<feature type="chain" id="PRO_5001648917" description="BTB domain-containing protein" evidence="1">
    <location>
        <begin position="27"/>
        <end position="257"/>
    </location>
</feature>
<evidence type="ECO:0000313" key="2">
    <source>
        <dbReference type="EMBL" id="KDR68757.1"/>
    </source>
</evidence>
<evidence type="ECO:0000313" key="3">
    <source>
        <dbReference type="Proteomes" id="UP000027222"/>
    </source>
</evidence>
<dbReference type="Gene3D" id="3.30.710.10">
    <property type="entry name" value="Potassium Channel Kv1.1, Chain A"/>
    <property type="match status" value="1"/>
</dbReference>
<protein>
    <recommendedName>
        <fullName evidence="4">BTB domain-containing protein</fullName>
    </recommendedName>
</protein>
<evidence type="ECO:0008006" key="4">
    <source>
        <dbReference type="Google" id="ProtNLM"/>
    </source>
</evidence>
<dbReference type="EMBL" id="KL142406">
    <property type="protein sequence ID" value="KDR68757.1"/>
    <property type="molecule type" value="Genomic_DNA"/>
</dbReference>
<dbReference type="HOGENOM" id="CLU_1081997_0_0_1"/>
<keyword evidence="3" id="KW-1185">Reference proteome</keyword>
<gene>
    <name evidence="2" type="ORF">GALMADRAFT_78291</name>
</gene>
<dbReference type="Proteomes" id="UP000027222">
    <property type="component" value="Unassembled WGS sequence"/>
</dbReference>
<feature type="signal peptide" evidence="1">
    <location>
        <begin position="1"/>
        <end position="26"/>
    </location>
</feature>
<dbReference type="AlphaFoldDB" id="A0A067SFG4"/>
<dbReference type="OrthoDB" id="3184970at2759"/>
<proteinExistence type="predicted"/>
<organism evidence="2 3">
    <name type="scientific">Galerina marginata (strain CBS 339.88)</name>
    <dbReference type="NCBI Taxonomy" id="685588"/>
    <lineage>
        <taxon>Eukaryota</taxon>
        <taxon>Fungi</taxon>
        <taxon>Dikarya</taxon>
        <taxon>Basidiomycota</taxon>
        <taxon>Agaricomycotina</taxon>
        <taxon>Agaricomycetes</taxon>
        <taxon>Agaricomycetidae</taxon>
        <taxon>Agaricales</taxon>
        <taxon>Agaricineae</taxon>
        <taxon>Strophariaceae</taxon>
        <taxon>Galerina</taxon>
    </lineage>
</organism>
<keyword evidence="1" id="KW-0732">Signal</keyword>